<reference evidence="2" key="1">
    <citation type="submission" date="2022-10" db="EMBL/GenBank/DDBJ databases">
        <title>Genome assembly of Pristionchus species.</title>
        <authorList>
            <person name="Yoshida K."/>
            <person name="Sommer R.J."/>
        </authorList>
    </citation>
    <scope>NUCLEOTIDE SEQUENCE [LARGE SCALE GENOMIC DNA]</scope>
    <source>
        <strain evidence="2">RS5460</strain>
    </source>
</reference>
<dbReference type="EMBL" id="BTRK01000002">
    <property type="protein sequence ID" value="GMR38922.1"/>
    <property type="molecule type" value="Genomic_DNA"/>
</dbReference>
<proteinExistence type="predicted"/>
<dbReference type="Proteomes" id="UP001328107">
    <property type="component" value="Unassembled WGS sequence"/>
</dbReference>
<protein>
    <submittedName>
        <fullName evidence="1">Uncharacterized protein</fullName>
    </submittedName>
</protein>
<accession>A0AAN4ZIY0</accession>
<keyword evidence="2" id="KW-1185">Reference proteome</keyword>
<comment type="caution">
    <text evidence="1">The sequence shown here is derived from an EMBL/GenBank/DDBJ whole genome shotgun (WGS) entry which is preliminary data.</text>
</comment>
<dbReference type="InterPro" id="IPR052667">
    <property type="entry name" value="E3_ubiquitin-ligase_RING"/>
</dbReference>
<name>A0AAN4ZIY0_9BILA</name>
<evidence type="ECO:0000313" key="2">
    <source>
        <dbReference type="Proteomes" id="UP001328107"/>
    </source>
</evidence>
<organism evidence="1 2">
    <name type="scientific">Pristionchus mayeri</name>
    <dbReference type="NCBI Taxonomy" id="1317129"/>
    <lineage>
        <taxon>Eukaryota</taxon>
        <taxon>Metazoa</taxon>
        <taxon>Ecdysozoa</taxon>
        <taxon>Nematoda</taxon>
        <taxon>Chromadorea</taxon>
        <taxon>Rhabditida</taxon>
        <taxon>Rhabditina</taxon>
        <taxon>Diplogasteromorpha</taxon>
        <taxon>Diplogasteroidea</taxon>
        <taxon>Neodiplogasteridae</taxon>
        <taxon>Pristionchus</taxon>
    </lineage>
</organism>
<dbReference type="AlphaFoldDB" id="A0AAN4ZIY0"/>
<feature type="non-terminal residue" evidence="1">
    <location>
        <position position="1"/>
    </location>
</feature>
<gene>
    <name evidence="1" type="ORF">PMAYCL1PPCAC_09117</name>
</gene>
<evidence type="ECO:0000313" key="1">
    <source>
        <dbReference type="EMBL" id="GMR38922.1"/>
    </source>
</evidence>
<dbReference type="PANTHER" id="PTHR47156:SF10">
    <property type="entry name" value="E3 UBIQUITIN-PROTEIN LIGASE TRIM-21-RELATED"/>
    <property type="match status" value="1"/>
</dbReference>
<dbReference type="PANTHER" id="PTHR47156">
    <property type="entry name" value="PROTEIN CBG20824"/>
    <property type="match status" value="1"/>
</dbReference>
<sequence length="145" mass="16397">GMAEQLMKSRLDPTVECDLCGSKTSSTTIRMCTKRRCEMFNKLLCLACALDGGHGGHVVKYDVRMEKVRKELQKEMTNICSKFEEKKLNVVKLSDQVTSMAQTLKRDIVHVQIPLRVLLQVHSLASEQDAKESRNVERTCPNSRG</sequence>